<dbReference type="EMBL" id="PKKO01000003">
    <property type="protein sequence ID" value="PKY72456.1"/>
    <property type="molecule type" value="Genomic_DNA"/>
</dbReference>
<sequence length="235" mass="25770">MKTNLGPRGAGGRGAVRKGLPQEVSPAAVSAPERATVFIAASLLLDYPKQNFGQILDQVQTETAKLPSPLEGNFSRWLEWARRVGKTKVEQTYVNTFDEQRRCALELSYYAAGDTRLRGQALLAFSQLYAAAGYNLVSGELPDYLPAVLEMAARSGDPIVEAALASHRDGLEVLRTALYQRESPWEQIVGAVCAVLPEIDEATRARYQRLIRQGPPAELVGINDLPFPTFPEATR</sequence>
<dbReference type="InterPro" id="IPR036411">
    <property type="entry name" value="TorD-like_sf"/>
</dbReference>
<dbReference type="GO" id="GO:0042128">
    <property type="term" value="P:nitrate assimilation"/>
    <property type="evidence" value="ECO:0007669"/>
    <property type="project" value="UniProtKB-KW"/>
</dbReference>
<name>A0A2I1IMV7_9ACTO</name>
<evidence type="ECO:0000313" key="2">
    <source>
        <dbReference type="EMBL" id="PKY72456.1"/>
    </source>
</evidence>
<dbReference type="NCBIfam" id="TIGR00684">
    <property type="entry name" value="narJ"/>
    <property type="match status" value="1"/>
</dbReference>
<dbReference type="GO" id="GO:0051131">
    <property type="term" value="P:chaperone-mediated protein complex assembly"/>
    <property type="evidence" value="ECO:0007669"/>
    <property type="project" value="InterPro"/>
</dbReference>
<evidence type="ECO:0000313" key="3">
    <source>
        <dbReference type="Proteomes" id="UP000235122"/>
    </source>
</evidence>
<dbReference type="STRING" id="33007.HMPREF3198_01197"/>
<keyword evidence="1" id="KW-0534">Nitrate assimilation</keyword>
<proteinExistence type="predicted"/>
<organism evidence="2 3">
    <name type="scientific">Winkia neuii</name>
    <dbReference type="NCBI Taxonomy" id="33007"/>
    <lineage>
        <taxon>Bacteria</taxon>
        <taxon>Bacillati</taxon>
        <taxon>Actinomycetota</taxon>
        <taxon>Actinomycetes</taxon>
        <taxon>Actinomycetales</taxon>
        <taxon>Actinomycetaceae</taxon>
        <taxon>Winkia</taxon>
    </lineage>
</organism>
<dbReference type="GO" id="GO:0016530">
    <property type="term" value="F:metallochaperone activity"/>
    <property type="evidence" value="ECO:0007669"/>
    <property type="project" value="TreeGrafter"/>
</dbReference>
<dbReference type="GO" id="GO:0051082">
    <property type="term" value="F:unfolded protein binding"/>
    <property type="evidence" value="ECO:0007669"/>
    <property type="project" value="InterPro"/>
</dbReference>
<dbReference type="Proteomes" id="UP000235122">
    <property type="component" value="Unassembled WGS sequence"/>
</dbReference>
<dbReference type="SUPFAM" id="SSF89155">
    <property type="entry name" value="TorD-like"/>
    <property type="match status" value="1"/>
</dbReference>
<protein>
    <submittedName>
        <fullName evidence="2">Nitrate reductase molybdenum cofactor assembly chaperone</fullName>
    </submittedName>
</protein>
<evidence type="ECO:0000256" key="1">
    <source>
        <dbReference type="ARBA" id="ARBA00023063"/>
    </source>
</evidence>
<dbReference type="Pfam" id="PF02613">
    <property type="entry name" value="Nitrate_red_del"/>
    <property type="match status" value="1"/>
</dbReference>
<dbReference type="PANTHER" id="PTHR43680:SF2">
    <property type="entry name" value="NITRATE REDUCTASE MOLYBDENUM COFACTOR ASSEMBLY CHAPERONE NARJ"/>
    <property type="match status" value="1"/>
</dbReference>
<keyword evidence="3" id="KW-1185">Reference proteome</keyword>
<dbReference type="PANTHER" id="PTHR43680">
    <property type="entry name" value="NITRATE REDUCTASE MOLYBDENUM COFACTOR ASSEMBLY CHAPERONE"/>
    <property type="match status" value="1"/>
</dbReference>
<dbReference type="AlphaFoldDB" id="A0A2I1IMV7"/>
<dbReference type="RefSeq" id="WP_024331914.1">
    <property type="nucleotide sequence ID" value="NZ_JASOXK010000007.1"/>
</dbReference>
<gene>
    <name evidence="2" type="primary">narJ</name>
    <name evidence="2" type="ORF">CYJ19_06345</name>
</gene>
<dbReference type="GeneID" id="35866658"/>
<accession>A0A2I1IMV7</accession>
<comment type="caution">
    <text evidence="2">The sequence shown here is derived from an EMBL/GenBank/DDBJ whole genome shotgun (WGS) entry which is preliminary data.</text>
</comment>
<dbReference type="Gene3D" id="1.10.3480.10">
    <property type="entry name" value="TorD-like"/>
    <property type="match status" value="1"/>
</dbReference>
<dbReference type="InterPro" id="IPR020945">
    <property type="entry name" value="DMSO/NO3_reduct_chaperone"/>
</dbReference>
<dbReference type="InterPro" id="IPR003765">
    <property type="entry name" value="NO3_reductase_chaperone_NarJ"/>
</dbReference>
<reference evidence="2 3" key="1">
    <citation type="submission" date="2017-12" db="EMBL/GenBank/DDBJ databases">
        <title>Phylogenetic diversity of female urinary microbiome.</title>
        <authorList>
            <person name="Thomas-White K."/>
            <person name="Wolfe A.J."/>
        </authorList>
    </citation>
    <scope>NUCLEOTIDE SEQUENCE [LARGE SCALE GENOMIC DNA]</scope>
    <source>
        <strain evidence="2 3">UMB0402</strain>
    </source>
</reference>